<dbReference type="GO" id="GO:0004672">
    <property type="term" value="F:protein kinase activity"/>
    <property type="evidence" value="ECO:0007669"/>
    <property type="project" value="InterPro"/>
</dbReference>
<dbReference type="OrthoDB" id="543442at2759"/>
<keyword evidence="1" id="KW-0547">Nucleotide-binding</keyword>
<evidence type="ECO:0000256" key="1">
    <source>
        <dbReference type="ARBA" id="ARBA00022741"/>
    </source>
</evidence>
<evidence type="ECO:0000313" key="4">
    <source>
        <dbReference type="EMBL" id="RLN08066.1"/>
    </source>
</evidence>
<protein>
    <recommendedName>
        <fullName evidence="3">Protein kinase domain-containing protein</fullName>
    </recommendedName>
</protein>
<dbReference type="AlphaFoldDB" id="A0A3L6RQF9"/>
<dbReference type="PANTHER" id="PTHR27007">
    <property type="match status" value="1"/>
</dbReference>
<gene>
    <name evidence="4" type="ORF">C2845_PM11G19640</name>
</gene>
<feature type="domain" description="Protein kinase" evidence="3">
    <location>
        <begin position="1"/>
        <end position="134"/>
    </location>
</feature>
<dbReference type="Gene3D" id="1.10.510.10">
    <property type="entry name" value="Transferase(Phosphotransferase) domain 1"/>
    <property type="match status" value="1"/>
</dbReference>
<organism evidence="4 5">
    <name type="scientific">Panicum miliaceum</name>
    <name type="common">Proso millet</name>
    <name type="synonym">Broomcorn millet</name>
    <dbReference type="NCBI Taxonomy" id="4540"/>
    <lineage>
        <taxon>Eukaryota</taxon>
        <taxon>Viridiplantae</taxon>
        <taxon>Streptophyta</taxon>
        <taxon>Embryophyta</taxon>
        <taxon>Tracheophyta</taxon>
        <taxon>Spermatophyta</taxon>
        <taxon>Magnoliopsida</taxon>
        <taxon>Liliopsida</taxon>
        <taxon>Poales</taxon>
        <taxon>Poaceae</taxon>
        <taxon>PACMAD clade</taxon>
        <taxon>Panicoideae</taxon>
        <taxon>Panicodae</taxon>
        <taxon>Paniceae</taxon>
        <taxon>Panicinae</taxon>
        <taxon>Panicum</taxon>
        <taxon>Panicum sect. Panicum</taxon>
    </lineage>
</organism>
<dbReference type="InterPro" id="IPR011009">
    <property type="entry name" value="Kinase-like_dom_sf"/>
</dbReference>
<keyword evidence="5" id="KW-1185">Reference proteome</keyword>
<dbReference type="Proteomes" id="UP000275267">
    <property type="component" value="Unassembled WGS sequence"/>
</dbReference>
<dbReference type="SUPFAM" id="SSF56112">
    <property type="entry name" value="Protein kinase-like (PK-like)"/>
    <property type="match status" value="1"/>
</dbReference>
<evidence type="ECO:0000259" key="3">
    <source>
        <dbReference type="PROSITE" id="PS50011"/>
    </source>
</evidence>
<reference evidence="5" key="1">
    <citation type="journal article" date="2019" name="Nat. Commun.">
        <title>The genome of broomcorn millet.</title>
        <authorList>
            <person name="Zou C."/>
            <person name="Miki D."/>
            <person name="Li D."/>
            <person name="Tang Q."/>
            <person name="Xiao L."/>
            <person name="Rajput S."/>
            <person name="Deng P."/>
            <person name="Jia W."/>
            <person name="Huang R."/>
            <person name="Zhang M."/>
            <person name="Sun Y."/>
            <person name="Hu J."/>
            <person name="Fu X."/>
            <person name="Schnable P.S."/>
            <person name="Li F."/>
            <person name="Zhang H."/>
            <person name="Feng B."/>
            <person name="Zhu X."/>
            <person name="Liu R."/>
            <person name="Schnable J.C."/>
            <person name="Zhu J.-K."/>
            <person name="Zhang H."/>
        </authorList>
    </citation>
    <scope>NUCLEOTIDE SEQUENCE [LARGE SCALE GENOMIC DNA]</scope>
</reference>
<keyword evidence="2" id="KW-0067">ATP-binding</keyword>
<dbReference type="InterPro" id="IPR050528">
    <property type="entry name" value="L-type_Lectin-RKs"/>
</dbReference>
<dbReference type="GO" id="GO:0005524">
    <property type="term" value="F:ATP binding"/>
    <property type="evidence" value="ECO:0007669"/>
    <property type="project" value="UniProtKB-KW"/>
</dbReference>
<comment type="caution">
    <text evidence="4">The sequence shown here is derived from an EMBL/GenBank/DDBJ whole genome shotgun (WGS) entry which is preliminary data.</text>
</comment>
<evidence type="ECO:0000256" key="2">
    <source>
        <dbReference type="ARBA" id="ARBA00022840"/>
    </source>
</evidence>
<dbReference type="STRING" id="4540.A0A3L6RQF9"/>
<dbReference type="EMBL" id="PQIB02000007">
    <property type="protein sequence ID" value="RLN08066.1"/>
    <property type="molecule type" value="Genomic_DNA"/>
</dbReference>
<sequence>MRENDLDWNGRMAEEPDTQGVAACGDQSARWAYGVRVSSSAVMGQRVDMNALGQLANSLRVEVVADFGLARLYNHDANPHTTHVVGTMGYLAPKPVRTGRATTLSDVFAFDVFVLEVACDQRPIEEEDDATVGG</sequence>
<dbReference type="InterPro" id="IPR000719">
    <property type="entry name" value="Prot_kinase_dom"/>
</dbReference>
<accession>A0A3L6RQF9</accession>
<proteinExistence type="predicted"/>
<evidence type="ECO:0000313" key="5">
    <source>
        <dbReference type="Proteomes" id="UP000275267"/>
    </source>
</evidence>
<dbReference type="PROSITE" id="PS50011">
    <property type="entry name" value="PROTEIN_KINASE_DOM"/>
    <property type="match status" value="1"/>
</dbReference>
<dbReference type="Pfam" id="PF00069">
    <property type="entry name" value="Pkinase"/>
    <property type="match status" value="1"/>
</dbReference>
<name>A0A3L6RQF9_PANMI</name>